<dbReference type="Proteomes" id="UP000515203">
    <property type="component" value="Unplaced"/>
</dbReference>
<dbReference type="GeneID" id="111814761"/>
<evidence type="ECO:0000313" key="3">
    <source>
        <dbReference type="RefSeq" id="XP_023564483.1"/>
    </source>
</evidence>
<dbReference type="AlphaFoldDB" id="A0A6P6DXJ0"/>
<accession>A0A6P6DXJ0</accession>
<sequence length="150" mass="16941">MGIHIGPSCHAKAQLSISDPEQELRSQLEESNKKYHELKERFLVSEATVYSMANELKKHKNHENEESKIEIELLTPSMNHEGAKEDKGEAILHASLLGDPKTSSQGCDEWNILEPLGDLIDDDELYFSLGETYPQEAGNEEKEAEHVVLR</sequence>
<feature type="region of interest" description="Disordered" evidence="1">
    <location>
        <begin position="1"/>
        <end position="31"/>
    </location>
</feature>
<dbReference type="InParanoid" id="A0A6P6DXJ0"/>
<organism evidence="2 3">
    <name type="scientific">Octodon degus</name>
    <name type="common">Degu</name>
    <name type="synonym">Sciurus degus</name>
    <dbReference type="NCBI Taxonomy" id="10160"/>
    <lineage>
        <taxon>Eukaryota</taxon>
        <taxon>Metazoa</taxon>
        <taxon>Chordata</taxon>
        <taxon>Craniata</taxon>
        <taxon>Vertebrata</taxon>
        <taxon>Euteleostomi</taxon>
        <taxon>Mammalia</taxon>
        <taxon>Eutheria</taxon>
        <taxon>Euarchontoglires</taxon>
        <taxon>Glires</taxon>
        <taxon>Rodentia</taxon>
        <taxon>Hystricomorpha</taxon>
        <taxon>Octodontidae</taxon>
        <taxon>Octodon</taxon>
    </lineage>
</organism>
<gene>
    <name evidence="3" type="primary">LOC111814761</name>
</gene>
<feature type="compositionally biased region" description="Basic and acidic residues" evidence="1">
    <location>
        <begin position="22"/>
        <end position="31"/>
    </location>
</feature>
<dbReference type="RefSeq" id="XP_023564483.1">
    <property type="nucleotide sequence ID" value="XM_023708715.1"/>
</dbReference>
<evidence type="ECO:0000313" key="2">
    <source>
        <dbReference type="Proteomes" id="UP000515203"/>
    </source>
</evidence>
<keyword evidence="2" id="KW-1185">Reference proteome</keyword>
<protein>
    <submittedName>
        <fullName evidence="3">Neuroblastoma breakpoint family member 5</fullName>
    </submittedName>
</protein>
<name>A0A6P6DXJ0_OCTDE</name>
<reference evidence="3" key="1">
    <citation type="submission" date="2025-08" db="UniProtKB">
        <authorList>
            <consortium name="RefSeq"/>
        </authorList>
    </citation>
    <scope>IDENTIFICATION</scope>
</reference>
<dbReference type="OrthoDB" id="9535580at2759"/>
<proteinExistence type="predicted"/>
<evidence type="ECO:0000256" key="1">
    <source>
        <dbReference type="SAM" id="MobiDB-lite"/>
    </source>
</evidence>